<comment type="similarity">
    <text evidence="1">Belongs to the ACBP family.</text>
</comment>
<dbReference type="GO" id="GO:0000062">
    <property type="term" value="F:fatty-acyl-CoA binding"/>
    <property type="evidence" value="ECO:0007669"/>
    <property type="project" value="InterPro"/>
</dbReference>
<dbReference type="GeneID" id="19017483"/>
<dbReference type="Gene3D" id="1.20.80.10">
    <property type="match status" value="1"/>
</dbReference>
<dbReference type="InterPro" id="IPR000582">
    <property type="entry name" value="Acyl-CoA-binding_protein"/>
</dbReference>
<dbReference type="KEGG" id="bpg:Bathy02g03700"/>
<reference evidence="4 5" key="1">
    <citation type="submission" date="2011-10" db="EMBL/GenBank/DDBJ databases">
        <authorList>
            <person name="Genoscope - CEA"/>
        </authorList>
    </citation>
    <scope>NUCLEOTIDE SEQUENCE [LARGE SCALE GENOMIC DNA]</scope>
    <source>
        <strain evidence="4 5">RCC 1105</strain>
    </source>
</reference>
<keyword evidence="5" id="KW-1185">Reference proteome</keyword>
<accession>K8ERQ6</accession>
<dbReference type="PROSITE" id="PS51228">
    <property type="entry name" value="ACB_2"/>
    <property type="match status" value="1"/>
</dbReference>
<dbReference type="SUPFAM" id="SSF47027">
    <property type="entry name" value="Acyl-CoA binding protein"/>
    <property type="match status" value="1"/>
</dbReference>
<evidence type="ECO:0000256" key="2">
    <source>
        <dbReference type="ARBA" id="ARBA00023121"/>
    </source>
</evidence>
<dbReference type="InterPro" id="IPR035984">
    <property type="entry name" value="Acyl-CoA-binding_sf"/>
</dbReference>
<proteinExistence type="inferred from homology"/>
<dbReference type="GO" id="GO:0006631">
    <property type="term" value="P:fatty acid metabolic process"/>
    <property type="evidence" value="ECO:0007669"/>
    <property type="project" value="TreeGrafter"/>
</dbReference>
<gene>
    <name evidence="4" type="ORF">Bathy02g03700</name>
</gene>
<dbReference type="AlphaFoldDB" id="K8ERQ6"/>
<feature type="domain" description="ACB" evidence="3">
    <location>
        <begin position="4"/>
        <end position="87"/>
    </location>
</feature>
<dbReference type="PANTHER" id="PTHR23310">
    <property type="entry name" value="ACYL-COA-BINDING PROTEIN, ACBP"/>
    <property type="match status" value="1"/>
</dbReference>
<evidence type="ECO:0000313" key="4">
    <source>
        <dbReference type="EMBL" id="CCO15105.1"/>
    </source>
</evidence>
<dbReference type="Proteomes" id="UP000198341">
    <property type="component" value="Chromosome 2"/>
</dbReference>
<name>K8ERQ6_9CHLO</name>
<organism evidence="4 5">
    <name type="scientific">Bathycoccus prasinos</name>
    <dbReference type="NCBI Taxonomy" id="41875"/>
    <lineage>
        <taxon>Eukaryota</taxon>
        <taxon>Viridiplantae</taxon>
        <taxon>Chlorophyta</taxon>
        <taxon>Mamiellophyceae</taxon>
        <taxon>Mamiellales</taxon>
        <taxon>Bathycoccaceae</taxon>
        <taxon>Bathycoccus</taxon>
    </lineage>
</organism>
<dbReference type="eggNOG" id="KOG0817">
    <property type="taxonomic scope" value="Eukaryota"/>
</dbReference>
<evidence type="ECO:0000259" key="3">
    <source>
        <dbReference type="PROSITE" id="PS51228"/>
    </source>
</evidence>
<dbReference type="STRING" id="41875.K8ERQ6"/>
<dbReference type="RefSeq" id="XP_007514865.1">
    <property type="nucleotide sequence ID" value="XM_007514803.1"/>
</dbReference>
<protein>
    <submittedName>
        <fullName evidence="4">Acyl-CoA-binding protein</fullName>
    </submittedName>
</protein>
<keyword evidence="2" id="KW-0446">Lipid-binding</keyword>
<dbReference type="EMBL" id="FO082277">
    <property type="protein sequence ID" value="CCO15105.1"/>
    <property type="molecule type" value="Genomic_DNA"/>
</dbReference>
<sequence length="87" mass="10060">MPVTESEFQTHAELVKKYKQCTNDEQLELYGWFKQATVGDCNTERPGMFDLKGKAKWDAWKSREGSGKGTAMEKYCEVVRGIQEKYD</sequence>
<dbReference type="PANTHER" id="PTHR23310:SF62">
    <property type="entry name" value="ACYL-COA BINDING PROTEIN 1, ISOFORM A"/>
    <property type="match status" value="1"/>
</dbReference>
<dbReference type="OrthoDB" id="346910at2759"/>
<evidence type="ECO:0000313" key="5">
    <source>
        <dbReference type="Proteomes" id="UP000198341"/>
    </source>
</evidence>
<evidence type="ECO:0000256" key="1">
    <source>
        <dbReference type="ARBA" id="ARBA00005567"/>
    </source>
</evidence>
<dbReference type="PRINTS" id="PR00689">
    <property type="entry name" value="ACOABINDINGP"/>
</dbReference>
<dbReference type="InterPro" id="IPR014352">
    <property type="entry name" value="FERM/acyl-CoA-bd_prot_sf"/>
</dbReference>
<dbReference type="Pfam" id="PF00887">
    <property type="entry name" value="ACBP"/>
    <property type="match status" value="1"/>
</dbReference>